<proteinExistence type="inferred from homology"/>
<dbReference type="RefSeq" id="WP_335964047.1">
    <property type="nucleotide sequence ID" value="NZ_JAXBLX010000075.1"/>
</dbReference>
<evidence type="ECO:0000313" key="4">
    <source>
        <dbReference type="EMBL" id="MFC0472294.1"/>
    </source>
</evidence>
<comment type="similarity">
    <text evidence="1">Belongs to the bacterial solute-binding protein 1 family.</text>
</comment>
<dbReference type="PROSITE" id="PS51257">
    <property type="entry name" value="PROKAR_LIPOPROTEIN"/>
    <property type="match status" value="1"/>
</dbReference>
<reference evidence="4 5" key="1">
    <citation type="submission" date="2024-09" db="EMBL/GenBank/DDBJ databases">
        <authorList>
            <person name="Sun Q."/>
            <person name="Mori K."/>
        </authorList>
    </citation>
    <scope>NUCLEOTIDE SEQUENCE [LARGE SCALE GENOMIC DNA]</scope>
    <source>
        <strain evidence="4 5">NCAIM B.02610</strain>
    </source>
</reference>
<sequence>MKDKVAIGLAVIVVLIAFFLTGCFGGQTTNEAEENEGSITNSITVLVEGGSPAFRVARETAEEFKELTGYEVNIETAPYIGVYDKLRAEVATRTGSYDVITIDILWFPALAGGLEPIDDLITTDVEKDLFPGLISGGYYNDHVLGLPVWTNAKTLLYRKDLFEDEYNQKIFKELFGYELQPPSSWKEYRNAAKFFTQDTTGDGVTDFYGTTVFGANNGDTVASWLDHALQAGAGPLVIGEDGEVLVNTKPYIEALEMLTKLVHEDNSVPLDALSIASQETSKFFWDGKAAMMLAWGHFYMRSNDPTISKVAGNVGAAPMITGSAGIGTIPGPWYQVIPKSSKEKDVAKKYIAFIYEKNELFMETIGVAARKSVLEKYSKKNGYEHLEPLMTNLSSAQTQNRPPIIEWQQIESEALVPAVQYALSGQKTPREALDWAAEIIEGMIR</sequence>
<comment type="caution">
    <text evidence="4">The sequence shown here is derived from an EMBL/GenBank/DDBJ whole genome shotgun (WGS) entry which is preliminary data.</text>
</comment>
<evidence type="ECO:0000256" key="1">
    <source>
        <dbReference type="ARBA" id="ARBA00008520"/>
    </source>
</evidence>
<evidence type="ECO:0000256" key="2">
    <source>
        <dbReference type="ARBA" id="ARBA00022448"/>
    </source>
</evidence>
<dbReference type="PANTHER" id="PTHR43649">
    <property type="entry name" value="ARABINOSE-BINDING PROTEIN-RELATED"/>
    <property type="match status" value="1"/>
</dbReference>
<dbReference type="Gene3D" id="3.40.190.10">
    <property type="entry name" value="Periplasmic binding protein-like II"/>
    <property type="match status" value="2"/>
</dbReference>
<dbReference type="CDD" id="cd13585">
    <property type="entry name" value="PBP2_TMBP_like"/>
    <property type="match status" value="1"/>
</dbReference>
<keyword evidence="5" id="KW-1185">Reference proteome</keyword>
<dbReference type="InterPro" id="IPR006059">
    <property type="entry name" value="SBP"/>
</dbReference>
<dbReference type="Proteomes" id="UP001589838">
    <property type="component" value="Unassembled WGS sequence"/>
</dbReference>
<protein>
    <submittedName>
        <fullName evidence="4">ABC transporter substrate-binding protein</fullName>
    </submittedName>
</protein>
<organism evidence="4 5">
    <name type="scientific">Halalkalibacter kiskunsagensis</name>
    <dbReference type="NCBI Taxonomy" id="1548599"/>
    <lineage>
        <taxon>Bacteria</taxon>
        <taxon>Bacillati</taxon>
        <taxon>Bacillota</taxon>
        <taxon>Bacilli</taxon>
        <taxon>Bacillales</taxon>
        <taxon>Bacillaceae</taxon>
        <taxon>Halalkalibacter</taxon>
    </lineage>
</organism>
<keyword evidence="3" id="KW-0732">Signal</keyword>
<dbReference type="Pfam" id="PF01547">
    <property type="entry name" value="SBP_bac_1"/>
    <property type="match status" value="1"/>
</dbReference>
<evidence type="ECO:0000256" key="3">
    <source>
        <dbReference type="ARBA" id="ARBA00022729"/>
    </source>
</evidence>
<dbReference type="InterPro" id="IPR050490">
    <property type="entry name" value="Bact_solute-bd_prot1"/>
</dbReference>
<accession>A0ABV6KG63</accession>
<evidence type="ECO:0000313" key="5">
    <source>
        <dbReference type="Proteomes" id="UP001589838"/>
    </source>
</evidence>
<name>A0ABV6KG63_9BACI</name>
<dbReference type="PANTHER" id="PTHR43649:SF34">
    <property type="entry name" value="ABC TRANSPORTER PERIPLASMIC-BINDING PROTEIN YCJN-RELATED"/>
    <property type="match status" value="1"/>
</dbReference>
<dbReference type="EMBL" id="JBHLUX010000069">
    <property type="protein sequence ID" value="MFC0472294.1"/>
    <property type="molecule type" value="Genomic_DNA"/>
</dbReference>
<dbReference type="SUPFAM" id="SSF53850">
    <property type="entry name" value="Periplasmic binding protein-like II"/>
    <property type="match status" value="1"/>
</dbReference>
<gene>
    <name evidence="4" type="ORF">ACFFHM_17810</name>
</gene>
<keyword evidence="2" id="KW-0813">Transport</keyword>